<dbReference type="GO" id="GO:0032259">
    <property type="term" value="P:methylation"/>
    <property type="evidence" value="ECO:0007669"/>
    <property type="project" value="UniProtKB-KW"/>
</dbReference>
<dbReference type="SUPFAM" id="SSF53335">
    <property type="entry name" value="S-adenosyl-L-methionine-dependent methyltransferases"/>
    <property type="match status" value="1"/>
</dbReference>
<proteinExistence type="inferred from homology"/>
<accession>A0ABW5PZ63</accession>
<keyword evidence="2 5" id="KW-0489">Methyltransferase</keyword>
<evidence type="ECO:0000313" key="5">
    <source>
        <dbReference type="EMBL" id="MFD2628322.1"/>
    </source>
</evidence>
<dbReference type="GO" id="GO:0008168">
    <property type="term" value="F:methyltransferase activity"/>
    <property type="evidence" value="ECO:0007669"/>
    <property type="project" value="UniProtKB-KW"/>
</dbReference>
<reference evidence="6" key="1">
    <citation type="journal article" date="2019" name="Int. J. Syst. Evol. Microbiol.">
        <title>The Global Catalogue of Microorganisms (GCM) 10K type strain sequencing project: providing services to taxonomists for standard genome sequencing and annotation.</title>
        <authorList>
            <consortium name="The Broad Institute Genomics Platform"/>
            <consortium name="The Broad Institute Genome Sequencing Center for Infectious Disease"/>
            <person name="Wu L."/>
            <person name="Ma J."/>
        </authorList>
    </citation>
    <scope>NUCLEOTIDE SEQUENCE [LARGE SCALE GENOMIC DNA]</scope>
    <source>
        <strain evidence="6">TISTR 1858</strain>
    </source>
</reference>
<dbReference type="RefSeq" id="WP_379561016.1">
    <property type="nucleotide sequence ID" value="NZ_CP085256.1"/>
</dbReference>
<dbReference type="EMBL" id="JBHUMX010000013">
    <property type="protein sequence ID" value="MFD2628322.1"/>
    <property type="molecule type" value="Genomic_DNA"/>
</dbReference>
<protein>
    <submittedName>
        <fullName evidence="5">Class I SAM-dependent methyltransferase</fullName>
        <ecNumber evidence="5">2.1.1.-</ecNumber>
    </submittedName>
</protein>
<dbReference type="Gene3D" id="3.40.50.150">
    <property type="entry name" value="Vaccinia Virus protein VP39"/>
    <property type="match status" value="1"/>
</dbReference>
<comment type="similarity">
    <text evidence="1">Belongs to the methyltransferase superfamily.</text>
</comment>
<keyword evidence="6" id="KW-1185">Reference proteome</keyword>
<dbReference type="PANTHER" id="PTHR44942">
    <property type="entry name" value="METHYLTRANSF_11 DOMAIN-CONTAINING PROTEIN"/>
    <property type="match status" value="1"/>
</dbReference>
<sequence length="256" mass="29207">MEKSGKELVQKVFSENKKAYVKSKTHAKGVDLMAIPHWLNLNVEDKLLDVATGGGHVAKIVSPYVKQVFAVDLTKDMLEEAAKHLKSLSNIHYIVADAESLPFLNNTFDHVVCRIAAHHFTSPYQFLKEVSRVLKPGGSFLLIDNIAPENASLDSFINSLEKLRDSSHNRSLKKSEWAHFLQEVQFTIMKEKERKKTLPFQDWLSRTLSDKTMQEQVYNFVLGADKAILKHYQVDHTRGKIDSIGLDEWMVLCEKL</sequence>
<dbReference type="InterPro" id="IPR013216">
    <property type="entry name" value="Methyltransf_11"/>
</dbReference>
<dbReference type="EC" id="2.1.1.-" evidence="5"/>
<dbReference type="PANTHER" id="PTHR44942:SF4">
    <property type="entry name" value="METHYLTRANSFERASE TYPE 11 DOMAIN-CONTAINING PROTEIN"/>
    <property type="match status" value="1"/>
</dbReference>
<feature type="domain" description="Methyltransferase type 11" evidence="4">
    <location>
        <begin position="48"/>
        <end position="141"/>
    </location>
</feature>
<evidence type="ECO:0000259" key="4">
    <source>
        <dbReference type="Pfam" id="PF08241"/>
    </source>
</evidence>
<comment type="caution">
    <text evidence="5">The sequence shown here is derived from an EMBL/GenBank/DDBJ whole genome shotgun (WGS) entry which is preliminary data.</text>
</comment>
<evidence type="ECO:0000313" key="6">
    <source>
        <dbReference type="Proteomes" id="UP001597451"/>
    </source>
</evidence>
<dbReference type="CDD" id="cd02440">
    <property type="entry name" value="AdoMet_MTases"/>
    <property type="match status" value="1"/>
</dbReference>
<keyword evidence="3 5" id="KW-0808">Transferase</keyword>
<evidence type="ECO:0000256" key="1">
    <source>
        <dbReference type="ARBA" id="ARBA00008361"/>
    </source>
</evidence>
<name>A0ABW5PZ63_9BACI</name>
<gene>
    <name evidence="5" type="ORF">ACFSUN_05940</name>
</gene>
<dbReference type="InterPro" id="IPR029063">
    <property type="entry name" value="SAM-dependent_MTases_sf"/>
</dbReference>
<evidence type="ECO:0000256" key="3">
    <source>
        <dbReference type="ARBA" id="ARBA00022679"/>
    </source>
</evidence>
<dbReference type="InterPro" id="IPR051052">
    <property type="entry name" value="Diverse_substrate_MTase"/>
</dbReference>
<dbReference type="Proteomes" id="UP001597451">
    <property type="component" value="Unassembled WGS sequence"/>
</dbReference>
<dbReference type="Pfam" id="PF08241">
    <property type="entry name" value="Methyltransf_11"/>
    <property type="match status" value="1"/>
</dbReference>
<organism evidence="5 6">
    <name type="scientific">Oceanobacillus kapialis</name>
    <dbReference type="NCBI Taxonomy" id="481353"/>
    <lineage>
        <taxon>Bacteria</taxon>
        <taxon>Bacillati</taxon>
        <taxon>Bacillota</taxon>
        <taxon>Bacilli</taxon>
        <taxon>Bacillales</taxon>
        <taxon>Bacillaceae</taxon>
        <taxon>Oceanobacillus</taxon>
    </lineage>
</organism>
<evidence type="ECO:0000256" key="2">
    <source>
        <dbReference type="ARBA" id="ARBA00022603"/>
    </source>
</evidence>